<dbReference type="InterPro" id="IPR005171">
    <property type="entry name" value="Cyt_c_oxidase_su4_prok"/>
</dbReference>
<feature type="transmembrane region" description="Helical" evidence="6">
    <location>
        <begin position="29"/>
        <end position="49"/>
    </location>
</feature>
<evidence type="ECO:0000256" key="3">
    <source>
        <dbReference type="ARBA" id="ARBA00022692"/>
    </source>
</evidence>
<name>A0AAU7BU28_9FLAO</name>
<gene>
    <name evidence="7" type="ORF">ABGB03_01550</name>
</gene>
<evidence type="ECO:0000256" key="5">
    <source>
        <dbReference type="ARBA" id="ARBA00023136"/>
    </source>
</evidence>
<reference evidence="7" key="1">
    <citation type="submission" date="2024-05" db="EMBL/GenBank/DDBJ databases">
        <title>Pontimicrobium maritimus sp. nov., isolated form sea water.</title>
        <authorList>
            <person name="Muhammad N."/>
            <person name="Vuong T.Q."/>
            <person name="Han H.L."/>
            <person name="Kim S.-G."/>
        </authorList>
    </citation>
    <scope>NUCLEOTIDE SEQUENCE</scope>
    <source>
        <strain evidence="7">SW4</strain>
    </source>
</reference>
<evidence type="ECO:0000313" key="7">
    <source>
        <dbReference type="EMBL" id="XBG61603.1"/>
    </source>
</evidence>
<sequence>MKKLLVTLTILIALTIITAIISSATVSYVVIVILLLAVLKFIGVSFYFMDLRHANVFWKGSILIFLALFLATILIII</sequence>
<dbReference type="AlphaFoldDB" id="A0AAU7BU28"/>
<evidence type="ECO:0000256" key="2">
    <source>
        <dbReference type="ARBA" id="ARBA00022475"/>
    </source>
</evidence>
<keyword evidence="4 6" id="KW-1133">Transmembrane helix</keyword>
<keyword evidence="5 6" id="KW-0472">Membrane</keyword>
<evidence type="ECO:0000256" key="4">
    <source>
        <dbReference type="ARBA" id="ARBA00022989"/>
    </source>
</evidence>
<evidence type="ECO:0000256" key="1">
    <source>
        <dbReference type="ARBA" id="ARBA00004651"/>
    </source>
</evidence>
<evidence type="ECO:0000256" key="6">
    <source>
        <dbReference type="SAM" id="Phobius"/>
    </source>
</evidence>
<proteinExistence type="predicted"/>
<protein>
    <submittedName>
        <fullName evidence="7">Cytochrome C oxidase subunit IV family protein</fullName>
    </submittedName>
</protein>
<keyword evidence="3 6" id="KW-0812">Transmembrane</keyword>
<keyword evidence="2" id="KW-1003">Cell membrane</keyword>
<organism evidence="7">
    <name type="scientific">Pontimicrobium sp. SW4</name>
    <dbReference type="NCBI Taxonomy" id="3153519"/>
    <lineage>
        <taxon>Bacteria</taxon>
        <taxon>Pseudomonadati</taxon>
        <taxon>Bacteroidota</taxon>
        <taxon>Flavobacteriia</taxon>
        <taxon>Flavobacteriales</taxon>
        <taxon>Flavobacteriaceae</taxon>
        <taxon>Pontimicrobium</taxon>
    </lineage>
</organism>
<feature type="transmembrane region" description="Helical" evidence="6">
    <location>
        <begin position="56"/>
        <end position="76"/>
    </location>
</feature>
<dbReference type="RefSeq" id="WP_347924262.1">
    <property type="nucleotide sequence ID" value="NZ_CP157199.1"/>
</dbReference>
<dbReference type="EMBL" id="CP157199">
    <property type="protein sequence ID" value="XBG61603.1"/>
    <property type="molecule type" value="Genomic_DNA"/>
</dbReference>
<comment type="subcellular location">
    <subcellularLocation>
        <location evidence="1">Cell membrane</location>
        <topology evidence="1">Multi-pass membrane protein</topology>
    </subcellularLocation>
</comment>
<dbReference type="GO" id="GO:0005886">
    <property type="term" value="C:plasma membrane"/>
    <property type="evidence" value="ECO:0007669"/>
    <property type="project" value="UniProtKB-SubCell"/>
</dbReference>
<dbReference type="Pfam" id="PF03626">
    <property type="entry name" value="COX4_pro"/>
    <property type="match status" value="1"/>
</dbReference>
<accession>A0AAU7BU28</accession>